<dbReference type="AlphaFoldDB" id="A0A4Y1RAN5"/>
<organism evidence="1">
    <name type="scientific">Prunus dulcis</name>
    <name type="common">Almond</name>
    <name type="synonym">Amygdalus dulcis</name>
    <dbReference type="NCBI Taxonomy" id="3755"/>
    <lineage>
        <taxon>Eukaryota</taxon>
        <taxon>Viridiplantae</taxon>
        <taxon>Streptophyta</taxon>
        <taxon>Embryophyta</taxon>
        <taxon>Tracheophyta</taxon>
        <taxon>Spermatophyta</taxon>
        <taxon>Magnoliopsida</taxon>
        <taxon>eudicotyledons</taxon>
        <taxon>Gunneridae</taxon>
        <taxon>Pentapetalae</taxon>
        <taxon>rosids</taxon>
        <taxon>fabids</taxon>
        <taxon>Rosales</taxon>
        <taxon>Rosaceae</taxon>
        <taxon>Amygdaloideae</taxon>
        <taxon>Amygdaleae</taxon>
        <taxon>Prunus</taxon>
    </lineage>
</organism>
<dbReference type="EMBL" id="AP019300">
    <property type="protein sequence ID" value="BBH01212.1"/>
    <property type="molecule type" value="Genomic_DNA"/>
</dbReference>
<gene>
    <name evidence="1" type="ORF">Prudu_011409</name>
</gene>
<evidence type="ECO:0000313" key="1">
    <source>
        <dbReference type="EMBL" id="BBH01212.1"/>
    </source>
</evidence>
<sequence>MKLPSTNSFFCSRFCPPFVAKVSSAQRRCPFSVRFQPAGWGVAMEDLHSLLAMRGGRQFWFGRCAANPAALLDFVSQICGREISHPFYSLRLRLPSFLVANFCILYLQVLGRGIGSHRLAQVDISFTGQLQKLKAEPAHKTSPRPLSRVMLRLIDNFDELELYDTQGQSCRNYLRSQLRCLSHWLRALVKTVPTKIMSNSLMNLGFKPLSESRKLMHKQAMEKLVDQKHIKHILPGKWQARVRELKCASLHFELSN</sequence>
<name>A0A4Y1RAN5_PRUDU</name>
<protein>
    <submittedName>
        <fullName evidence="1">Pentatricopeptide repeat superfamily protein</fullName>
    </submittedName>
</protein>
<reference evidence="1" key="1">
    <citation type="journal article" date="2019" name="Science">
        <title>Mutation of a bHLH transcription factor allowed almond domestication.</title>
        <authorList>
            <person name="Sanchez-Perez R."/>
            <person name="Pavan S."/>
            <person name="Mazzeo R."/>
            <person name="Moldovan C."/>
            <person name="Aiese Cigliano R."/>
            <person name="Del Cueto J."/>
            <person name="Ricciardi F."/>
            <person name="Lotti C."/>
            <person name="Ricciardi L."/>
            <person name="Dicenta F."/>
            <person name="Lopez-Marques R.L."/>
            <person name="Lindberg Moller B."/>
        </authorList>
    </citation>
    <scope>NUCLEOTIDE SEQUENCE</scope>
</reference>
<proteinExistence type="predicted"/>
<accession>A0A4Y1RAN5</accession>